<dbReference type="Gene3D" id="3.30.40.10">
    <property type="entry name" value="Zinc/RING finger domain, C3HC4 (zinc finger)"/>
    <property type="match status" value="1"/>
</dbReference>
<dbReference type="Proteomes" id="UP000073492">
    <property type="component" value="Unassembled WGS sequence"/>
</dbReference>
<gene>
    <name evidence="1" type="ORF">AC579_7592</name>
</gene>
<reference evidence="1 2" key="1">
    <citation type="submission" date="2015-07" db="EMBL/GenBank/DDBJ databases">
        <title>Comparative genomics of the Sigatoka disease complex on banana suggests a link between parallel evolutionary changes in Pseudocercospora fijiensis and Pseudocercospora eumusae and increased virulence on the banana host.</title>
        <authorList>
            <person name="Chang T.-C."/>
            <person name="Salvucci A."/>
            <person name="Crous P.W."/>
            <person name="Stergiopoulos I."/>
        </authorList>
    </citation>
    <scope>NUCLEOTIDE SEQUENCE [LARGE SCALE GENOMIC DNA]</scope>
    <source>
        <strain evidence="1 2">CBS 116634</strain>
    </source>
</reference>
<dbReference type="EMBL" id="LFZO01000804">
    <property type="protein sequence ID" value="KXS97058.1"/>
    <property type="molecule type" value="Genomic_DNA"/>
</dbReference>
<dbReference type="InterPro" id="IPR013083">
    <property type="entry name" value="Znf_RING/FYVE/PHD"/>
</dbReference>
<accession>A0A139H3W3</accession>
<evidence type="ECO:0000313" key="1">
    <source>
        <dbReference type="EMBL" id="KXS97058.1"/>
    </source>
</evidence>
<protein>
    <submittedName>
        <fullName evidence="1">Uncharacterized protein</fullName>
    </submittedName>
</protein>
<organism evidence="1 2">
    <name type="scientific">Pseudocercospora musae</name>
    <dbReference type="NCBI Taxonomy" id="113226"/>
    <lineage>
        <taxon>Eukaryota</taxon>
        <taxon>Fungi</taxon>
        <taxon>Dikarya</taxon>
        <taxon>Ascomycota</taxon>
        <taxon>Pezizomycotina</taxon>
        <taxon>Dothideomycetes</taxon>
        <taxon>Dothideomycetidae</taxon>
        <taxon>Mycosphaerellales</taxon>
        <taxon>Mycosphaerellaceae</taxon>
        <taxon>Pseudocercospora</taxon>
    </lineage>
</organism>
<name>A0A139H3W3_9PEZI</name>
<proteinExistence type="predicted"/>
<sequence length="345" mass="38640">MHMCSRPKSTSPFWLGSQLLTHLRLHDGSVLCITNRLPALEARFQPNPALTGLLPSPQPCFRLLALLARSSQLPARFHVYRRYLKSQLPSVLSETFCSCRSKSQSINTLRLHPSSISQRSSILRLHSQAMSELLSICFDRCPGCYGTSSSMNIYKSFECNVFLALASLDANLPFRKLHEGFKKIWIALACNICYNTLMLREAVMVVWVTRCLLFHHRMPIQTSVILDQLSVTEPHTCGICLDQTDPTRSKYLNHPVECHQCHQHLHLPCFANLVASKSTDVTAADLVGLDLIDEESGEIAGVTVAVPCPFCRTALSEVRVPHGLVEELIHGQVYQAETTPVLDYE</sequence>
<evidence type="ECO:0000313" key="2">
    <source>
        <dbReference type="Proteomes" id="UP000073492"/>
    </source>
</evidence>
<keyword evidence="2" id="KW-1185">Reference proteome</keyword>
<dbReference type="AlphaFoldDB" id="A0A139H3W3"/>
<comment type="caution">
    <text evidence="1">The sequence shown here is derived from an EMBL/GenBank/DDBJ whole genome shotgun (WGS) entry which is preliminary data.</text>
</comment>